<comment type="caution">
    <text evidence="1">The sequence shown here is derived from an EMBL/GenBank/DDBJ whole genome shotgun (WGS) entry which is preliminary data.</text>
</comment>
<dbReference type="EMBL" id="CAJVPG010000428">
    <property type="protein sequence ID" value="CAG8411597.1"/>
    <property type="molecule type" value="Genomic_DNA"/>
</dbReference>
<dbReference type="AlphaFoldDB" id="A0A9W4NUK8"/>
<sequence>MWIIARGPTSYHPQPTMSVYAAFSAAPVSVNKGLKKLSQPIGIRPDQIAEEQILLYLKPLYDHRAPNEYTIRRYWDDSDIFTITGHKYGDTPAREFRDASGLPMFQSRATSLAWKRPLRVRLPGNEETELVDFRIVANGVFKLSFRNAMAPEVEEKSYNRIDIEVRDMDTAAWSGCSATVRGQKVLDVRESISMNKTLPKGRAKGDISLMPRQILEISVAEGFDMSLAALIAVQMADTRFSTAPPPRR</sequence>
<keyword evidence="2" id="KW-1185">Reference proteome</keyword>
<gene>
    <name evidence="1" type="ORF">PSALAMII_LOCUS8880</name>
</gene>
<name>A0A9W4NUK8_9EURO</name>
<evidence type="ECO:0000313" key="1">
    <source>
        <dbReference type="EMBL" id="CAG8411597.1"/>
    </source>
</evidence>
<proteinExistence type="predicted"/>
<organism evidence="1 2">
    <name type="scientific">Penicillium salamii</name>
    <dbReference type="NCBI Taxonomy" id="1612424"/>
    <lineage>
        <taxon>Eukaryota</taxon>
        <taxon>Fungi</taxon>
        <taxon>Dikarya</taxon>
        <taxon>Ascomycota</taxon>
        <taxon>Pezizomycotina</taxon>
        <taxon>Eurotiomycetes</taxon>
        <taxon>Eurotiomycetidae</taxon>
        <taxon>Eurotiales</taxon>
        <taxon>Aspergillaceae</taxon>
        <taxon>Penicillium</taxon>
    </lineage>
</organism>
<evidence type="ECO:0000313" key="2">
    <source>
        <dbReference type="Proteomes" id="UP001152649"/>
    </source>
</evidence>
<reference evidence="1" key="1">
    <citation type="submission" date="2021-07" db="EMBL/GenBank/DDBJ databases">
        <authorList>
            <person name="Branca A.L. A."/>
        </authorList>
    </citation>
    <scope>NUCLEOTIDE SEQUENCE</scope>
</reference>
<dbReference type="Proteomes" id="UP001152649">
    <property type="component" value="Unassembled WGS sequence"/>
</dbReference>
<protein>
    <submittedName>
        <fullName evidence="1">Uncharacterized protein</fullName>
    </submittedName>
</protein>
<accession>A0A9W4NUK8</accession>
<dbReference type="OrthoDB" id="97518at2759"/>